<reference evidence="2" key="1">
    <citation type="journal article" date="2024" name="Proc. Natl. Acad. Sci. U.S.A.">
        <title>Extraordinary preservation of gene collinearity over three hundred million years revealed in homosporous lycophytes.</title>
        <authorList>
            <person name="Li C."/>
            <person name="Wickell D."/>
            <person name="Kuo L.Y."/>
            <person name="Chen X."/>
            <person name="Nie B."/>
            <person name="Liao X."/>
            <person name="Peng D."/>
            <person name="Ji J."/>
            <person name="Jenkins J."/>
            <person name="Williams M."/>
            <person name="Shu S."/>
            <person name="Plott C."/>
            <person name="Barry K."/>
            <person name="Rajasekar S."/>
            <person name="Grimwood J."/>
            <person name="Han X."/>
            <person name="Sun S."/>
            <person name="Hou Z."/>
            <person name="He W."/>
            <person name="Dai G."/>
            <person name="Sun C."/>
            <person name="Schmutz J."/>
            <person name="Leebens-Mack J.H."/>
            <person name="Li F.W."/>
            <person name="Wang L."/>
        </authorList>
    </citation>
    <scope>NUCLEOTIDE SEQUENCE [LARGE SCALE GENOMIC DNA]</scope>
    <source>
        <strain evidence="2">cv. PW_Plant_1</strain>
    </source>
</reference>
<evidence type="ECO:0000313" key="1">
    <source>
        <dbReference type="EMBL" id="KAJ7557361.1"/>
    </source>
</evidence>
<proteinExistence type="predicted"/>
<name>A0ACC2DT09_DIPCM</name>
<sequence length="412" mass="44920">MARSETSRRCFIMRKTSRNSPIATIVWIMMTLFRSLVAQTLDLTDVKALQDVKNSLHDLPGSTFFASWDFSFDPCESFSGVVCESVGSVRHVVMLSLGNGFGNSPGLAGVLTPSLGSLNFLKMLTIAPGQVQGIIPESLGGLPLLEFLGIGRNRLSGPIPESFANLQNLQGLDLGHNELSGTIPAVIGALPKLNTLALSHNNIIGQIPSFSAPLIHLDLEQNILSGSLPRLSQSLVYLSLSMNSLTGSLESLAYLQNLRYLDLSFNQFKGNIPPEIFGFELSNMYLQRNQLSGVLAPKGPVSIGSVDLSYNLLTGTLPSWFVFTNNLFLNNNKLTGVVPQGFFVSMLLGHLQNLYLQHNYFEDMEMGSNIPLPVTCTFCIQYNCLIPSKQSSCPLNTGIQASRPASECNFRH</sequence>
<comment type="caution">
    <text evidence="1">The sequence shown here is derived from an EMBL/GenBank/DDBJ whole genome shotgun (WGS) entry which is preliminary data.</text>
</comment>
<gene>
    <name evidence="1" type="ORF">O6H91_05G123600</name>
</gene>
<dbReference type="EMBL" id="CM055096">
    <property type="protein sequence ID" value="KAJ7557361.1"/>
    <property type="molecule type" value="Genomic_DNA"/>
</dbReference>
<keyword evidence="2" id="KW-1185">Reference proteome</keyword>
<organism evidence="1 2">
    <name type="scientific">Diphasiastrum complanatum</name>
    <name type="common">Issler's clubmoss</name>
    <name type="synonym">Lycopodium complanatum</name>
    <dbReference type="NCBI Taxonomy" id="34168"/>
    <lineage>
        <taxon>Eukaryota</taxon>
        <taxon>Viridiplantae</taxon>
        <taxon>Streptophyta</taxon>
        <taxon>Embryophyta</taxon>
        <taxon>Tracheophyta</taxon>
        <taxon>Lycopodiopsida</taxon>
        <taxon>Lycopodiales</taxon>
        <taxon>Lycopodiaceae</taxon>
        <taxon>Lycopodioideae</taxon>
        <taxon>Diphasiastrum</taxon>
    </lineage>
</organism>
<dbReference type="Proteomes" id="UP001162992">
    <property type="component" value="Chromosome 5"/>
</dbReference>
<protein>
    <submittedName>
        <fullName evidence="1">Uncharacterized protein</fullName>
    </submittedName>
</protein>
<evidence type="ECO:0000313" key="2">
    <source>
        <dbReference type="Proteomes" id="UP001162992"/>
    </source>
</evidence>
<accession>A0ACC2DT09</accession>